<dbReference type="RefSeq" id="WP_188457660.1">
    <property type="nucleotide sequence ID" value="NZ_BMGM01000002.1"/>
</dbReference>
<dbReference type="EMBL" id="BMGM01000002">
    <property type="protein sequence ID" value="GGE28593.1"/>
    <property type="molecule type" value="Genomic_DNA"/>
</dbReference>
<sequence length="277" mass="31631">MFKGRKLVIATMHGKEKVIAPIIEKSIGVHCFVNKTLNTDVFGTFTGEIDRKHDPLSTARKKCLHAMALSECQLGIASEGSFGNHPELFFAKANEEFLIFIDLKNQIEIVTKILSTKTNFNGKYVNSENELWTFAKQIGFPEHGLILRSEENSKECYKGITKREQLNNYFRKLAKEKPSVYAETDMRAFYNPTRMKRIKEASIQLIKKIQTTCPKCNCPGFDVSKIKSGLRCKQCGLPTKSTLSHIMVCKKCGFEKENIFPFQKKNEDPMYCDFCNP</sequence>
<gene>
    <name evidence="2" type="ORF">GCM10010832_06570</name>
</gene>
<organism evidence="2 3">
    <name type="scientific">Psychroflexus planctonicus</name>
    <dbReference type="NCBI Taxonomy" id="1526575"/>
    <lineage>
        <taxon>Bacteria</taxon>
        <taxon>Pseudomonadati</taxon>
        <taxon>Bacteroidota</taxon>
        <taxon>Flavobacteriia</taxon>
        <taxon>Flavobacteriales</taxon>
        <taxon>Flavobacteriaceae</taxon>
        <taxon>Psychroflexus</taxon>
    </lineage>
</organism>
<comment type="caution">
    <text evidence="2">The sequence shown here is derived from an EMBL/GenBank/DDBJ whole genome shotgun (WGS) entry which is preliminary data.</text>
</comment>
<evidence type="ECO:0000313" key="3">
    <source>
        <dbReference type="Proteomes" id="UP000599179"/>
    </source>
</evidence>
<proteinExistence type="predicted"/>
<feature type="domain" description="DUF6671" evidence="1">
    <location>
        <begin position="62"/>
        <end position="277"/>
    </location>
</feature>
<dbReference type="Proteomes" id="UP000599179">
    <property type="component" value="Unassembled WGS sequence"/>
</dbReference>
<name>A0ABQ1SD95_9FLAO</name>
<dbReference type="Pfam" id="PF20376">
    <property type="entry name" value="DUF6671"/>
    <property type="match status" value="1"/>
</dbReference>
<reference evidence="3" key="1">
    <citation type="journal article" date="2019" name="Int. J. Syst. Evol. Microbiol.">
        <title>The Global Catalogue of Microorganisms (GCM) 10K type strain sequencing project: providing services to taxonomists for standard genome sequencing and annotation.</title>
        <authorList>
            <consortium name="The Broad Institute Genomics Platform"/>
            <consortium name="The Broad Institute Genome Sequencing Center for Infectious Disease"/>
            <person name="Wu L."/>
            <person name="Ma J."/>
        </authorList>
    </citation>
    <scope>NUCLEOTIDE SEQUENCE [LARGE SCALE GENOMIC DNA]</scope>
    <source>
        <strain evidence="3">CGMCC 1.12931</strain>
    </source>
</reference>
<evidence type="ECO:0000259" key="1">
    <source>
        <dbReference type="Pfam" id="PF20376"/>
    </source>
</evidence>
<accession>A0ABQ1SD95</accession>
<evidence type="ECO:0000313" key="2">
    <source>
        <dbReference type="EMBL" id="GGE28593.1"/>
    </source>
</evidence>
<dbReference type="InterPro" id="IPR046612">
    <property type="entry name" value="DUF6671"/>
</dbReference>
<protein>
    <recommendedName>
        <fullName evidence="1">DUF6671 domain-containing protein</fullName>
    </recommendedName>
</protein>
<keyword evidence="3" id="KW-1185">Reference proteome</keyword>